<reference evidence="3 4" key="1">
    <citation type="submission" date="2020-03" db="EMBL/GenBank/DDBJ databases">
        <title>Sphingomonas sp. nov., isolated from fish.</title>
        <authorList>
            <person name="Hyun D.-W."/>
            <person name="Bae J.-W."/>
        </authorList>
    </citation>
    <scope>NUCLEOTIDE SEQUENCE [LARGE SCALE GENOMIC DNA]</scope>
    <source>
        <strain evidence="3 4">HDW15B</strain>
    </source>
</reference>
<name>A0A6G7YSX6_9SPHN</name>
<dbReference type="AlphaFoldDB" id="A0A6G7YSX6"/>
<gene>
    <name evidence="3" type="ORF">G7077_00680</name>
</gene>
<organism evidence="3 4">
    <name type="scientific">Sphingomonas piscis</name>
    <dbReference type="NCBI Taxonomy" id="2714943"/>
    <lineage>
        <taxon>Bacteria</taxon>
        <taxon>Pseudomonadati</taxon>
        <taxon>Pseudomonadota</taxon>
        <taxon>Alphaproteobacteria</taxon>
        <taxon>Sphingomonadales</taxon>
        <taxon>Sphingomonadaceae</taxon>
        <taxon>Sphingomonas</taxon>
    </lineage>
</organism>
<proteinExistence type="predicted"/>
<dbReference type="EMBL" id="CP049869">
    <property type="protein sequence ID" value="QIK79843.1"/>
    <property type="molecule type" value="Genomic_DNA"/>
</dbReference>
<evidence type="ECO:0008006" key="5">
    <source>
        <dbReference type="Google" id="ProtNLM"/>
    </source>
</evidence>
<keyword evidence="4" id="KW-1185">Reference proteome</keyword>
<accession>A0A6G7YSX6</accession>
<evidence type="ECO:0000313" key="3">
    <source>
        <dbReference type="EMBL" id="QIK79843.1"/>
    </source>
</evidence>
<protein>
    <recommendedName>
        <fullName evidence="5">Transmembrane protein (PGPGW)</fullName>
    </recommendedName>
</protein>
<sequence>MFILGILLLICAALVGPLPGPGGILFGVPGLILVLRSSMWARRRFVDLKRWEKDRAPKIGRWRVTPGRWADLALRRRSALRREARRKQKLAEGGCAVAEAELPPPSSELADRDGQTR</sequence>
<keyword evidence="2" id="KW-1133">Transmembrane helix</keyword>
<dbReference type="KEGG" id="spii:G7077_00680"/>
<evidence type="ECO:0000256" key="2">
    <source>
        <dbReference type="SAM" id="Phobius"/>
    </source>
</evidence>
<feature type="region of interest" description="Disordered" evidence="1">
    <location>
        <begin position="92"/>
        <end position="117"/>
    </location>
</feature>
<keyword evidence="2" id="KW-0812">Transmembrane</keyword>
<evidence type="ECO:0000256" key="1">
    <source>
        <dbReference type="SAM" id="MobiDB-lite"/>
    </source>
</evidence>
<feature type="transmembrane region" description="Helical" evidence="2">
    <location>
        <begin position="23"/>
        <end position="41"/>
    </location>
</feature>
<dbReference type="Proteomes" id="UP000503222">
    <property type="component" value="Chromosome"/>
</dbReference>
<keyword evidence="2" id="KW-0472">Membrane</keyword>
<evidence type="ECO:0000313" key="4">
    <source>
        <dbReference type="Proteomes" id="UP000503222"/>
    </source>
</evidence>